<proteinExistence type="predicted"/>
<dbReference type="EMBL" id="DAAOCB010000004">
    <property type="protein sequence ID" value="HAD2402123.1"/>
    <property type="molecule type" value="Genomic_DNA"/>
</dbReference>
<reference evidence="5" key="1">
    <citation type="journal article" date="2018" name="Genome Biol.">
        <title>SKESA: strategic k-mer extension for scrupulous assemblies.</title>
        <authorList>
            <person name="Souvorov A."/>
            <person name="Agarwala R."/>
            <person name="Lipman D.J."/>
        </authorList>
    </citation>
    <scope>NUCLEOTIDE SEQUENCE</scope>
    <source>
        <strain evidence="5">Salmonella enterica subsp. enterica</strain>
    </source>
</reference>
<dbReference type="EMBL" id="DAAOCV010000005">
    <property type="protein sequence ID" value="HAD2521141.1"/>
    <property type="molecule type" value="Genomic_DNA"/>
</dbReference>
<evidence type="ECO:0000313" key="1">
    <source>
        <dbReference type="EMBL" id="ECR2658488.1"/>
    </source>
</evidence>
<dbReference type="EMBL" id="DAAOBH010000004">
    <property type="protein sequence ID" value="HAD2307547.1"/>
    <property type="molecule type" value="Genomic_DNA"/>
</dbReference>
<sequence length="87" mass="10050">MAFSCIKASPGKRGLFTLQVCSSHYWYTDYDYATAILVDVGNTATRKNSSRWRTVYPRWRGEHTKRISLFINYFLLAPHSTNIIATI</sequence>
<name>A0A3X8ZG31_SALET</name>
<dbReference type="EMBL" id="AAKUZR010000007">
    <property type="protein sequence ID" value="ECW0164850.1"/>
    <property type="molecule type" value="Genomic_DNA"/>
</dbReference>
<dbReference type="EMBL" id="DAAOAH010000004">
    <property type="protein sequence ID" value="HAD2194251.1"/>
    <property type="molecule type" value="Genomic_DNA"/>
</dbReference>
<reference evidence="1" key="3">
    <citation type="submission" date="2019-09" db="EMBL/GenBank/DDBJ databases">
        <authorList>
            <person name="Ashton P.M."/>
            <person name="Dallman T."/>
            <person name="Nair S."/>
            <person name="De Pinna E."/>
            <person name="Peters T."/>
            <person name="Grant K."/>
        </authorList>
    </citation>
    <scope>NUCLEOTIDE SEQUENCE</scope>
    <source>
        <strain evidence="1">797590</strain>
        <strain evidence="2">802759</strain>
    </source>
</reference>
<organism evidence="5">
    <name type="scientific">Salmonella enterica I</name>
    <dbReference type="NCBI Taxonomy" id="59201"/>
    <lineage>
        <taxon>Bacteria</taxon>
        <taxon>Pseudomonadati</taxon>
        <taxon>Pseudomonadota</taxon>
        <taxon>Gammaproteobacteria</taxon>
        <taxon>Enterobacterales</taxon>
        <taxon>Enterobacteriaceae</taxon>
        <taxon>Salmonella</taxon>
    </lineage>
</organism>
<reference evidence="5" key="2">
    <citation type="submission" date="2019-01" db="EMBL/GenBank/DDBJ databases">
        <authorList>
            <consortium name="NCBI Pathogen Detection Project"/>
        </authorList>
    </citation>
    <scope>NUCLEOTIDE SEQUENCE</scope>
    <source>
        <strain evidence="5">Salmonella enterica subsp. enterica</strain>
    </source>
</reference>
<evidence type="ECO:0000313" key="3">
    <source>
        <dbReference type="EMBL" id="HAD2191835.1"/>
    </source>
</evidence>
<evidence type="ECO:0000313" key="9">
    <source>
        <dbReference type="EMBL" id="HAD2888690.1"/>
    </source>
</evidence>
<evidence type="ECO:0000313" key="6">
    <source>
        <dbReference type="EMBL" id="HAD2307547.1"/>
    </source>
</evidence>
<accession>A0A3X8ZG31</accession>
<evidence type="ECO:0000313" key="7">
    <source>
        <dbReference type="EMBL" id="HAD2402123.1"/>
    </source>
</evidence>
<evidence type="ECO:0000313" key="4">
    <source>
        <dbReference type="EMBL" id="HAD2194251.1"/>
    </source>
</evidence>
<evidence type="ECO:0000313" key="2">
    <source>
        <dbReference type="EMBL" id="ECW0164850.1"/>
    </source>
</evidence>
<comment type="caution">
    <text evidence="5">The sequence shown here is derived from an EMBL/GenBank/DDBJ whole genome shotgun (WGS) entry which is preliminary data.</text>
</comment>
<protein>
    <submittedName>
        <fullName evidence="5">Uncharacterized protein</fullName>
    </submittedName>
</protein>
<dbReference type="EMBL" id="DAAOFU010000019">
    <property type="protein sequence ID" value="HAD2888690.1"/>
    <property type="molecule type" value="Genomic_DNA"/>
</dbReference>
<evidence type="ECO:0000313" key="5">
    <source>
        <dbReference type="EMBL" id="HAD2278990.1"/>
    </source>
</evidence>
<dbReference type="EMBL" id="DAAOBA010000004">
    <property type="protein sequence ID" value="HAD2278990.1"/>
    <property type="molecule type" value="Genomic_DNA"/>
</dbReference>
<evidence type="ECO:0000313" key="8">
    <source>
        <dbReference type="EMBL" id="HAD2521141.1"/>
    </source>
</evidence>
<dbReference type="EMBL" id="DAAOAI010000020">
    <property type="protein sequence ID" value="HAD2191835.1"/>
    <property type="molecule type" value="Genomic_DNA"/>
</dbReference>
<dbReference type="AntiFam" id="ANF00057">
    <property type="entry name" value="Translation of E. coli type CRISPR repeat"/>
</dbReference>
<dbReference type="AlphaFoldDB" id="A0A3X8ZG31"/>
<dbReference type="EMBL" id="AAKFGN010000004">
    <property type="protein sequence ID" value="ECR2658488.1"/>
    <property type="molecule type" value="Genomic_DNA"/>
</dbReference>
<gene>
    <name evidence="1" type="ORF">F1J57_06635</name>
    <name evidence="2" type="ORF">F3E75_08135</name>
    <name evidence="3" type="ORF">G1G64_18210</name>
    <name evidence="6" type="ORF">G1G67_05885</name>
    <name evidence="4" type="ORF">G1G69_05885</name>
    <name evidence="5" type="ORF">G1G74_05885</name>
    <name evidence="7" type="ORF">G1G83_05880</name>
    <name evidence="9" type="ORF">G1H25_18030</name>
    <name evidence="8" type="ORF">G1H50_07480</name>
</gene>